<feature type="domain" description="XPG N-terminal" evidence="4">
    <location>
        <begin position="1"/>
        <end position="96"/>
    </location>
</feature>
<dbReference type="Gene3D" id="1.10.150.20">
    <property type="entry name" value="5' to 3' exonuclease, C-terminal subdomain"/>
    <property type="match status" value="1"/>
</dbReference>
<evidence type="ECO:0000256" key="1">
    <source>
        <dbReference type="ARBA" id="ARBA00022722"/>
    </source>
</evidence>
<dbReference type="GO" id="GO:0005737">
    <property type="term" value="C:cytoplasm"/>
    <property type="evidence" value="ECO:0007669"/>
    <property type="project" value="TreeGrafter"/>
</dbReference>
<dbReference type="InterPro" id="IPR006084">
    <property type="entry name" value="XPG/Rad2"/>
</dbReference>
<keyword evidence="2" id="KW-0378">Hydrolase</keyword>
<dbReference type="SUPFAM" id="SSF88723">
    <property type="entry name" value="PIN domain-like"/>
    <property type="match status" value="1"/>
</dbReference>
<dbReference type="EMBL" id="MN740694">
    <property type="protein sequence ID" value="QHU08007.1"/>
    <property type="molecule type" value="Genomic_DNA"/>
</dbReference>
<feature type="domain" description="XPG-I" evidence="3">
    <location>
        <begin position="186"/>
        <end position="253"/>
    </location>
</feature>
<evidence type="ECO:0000313" key="5">
    <source>
        <dbReference type="EMBL" id="QHU08007.1"/>
    </source>
</evidence>
<dbReference type="Pfam" id="PF00752">
    <property type="entry name" value="XPG_N"/>
    <property type="match status" value="1"/>
</dbReference>
<dbReference type="Gene3D" id="3.40.50.1010">
    <property type="entry name" value="5'-nuclease"/>
    <property type="match status" value="1"/>
</dbReference>
<dbReference type="GO" id="GO:0005634">
    <property type="term" value="C:nucleus"/>
    <property type="evidence" value="ECO:0007669"/>
    <property type="project" value="TreeGrafter"/>
</dbReference>
<protein>
    <recommendedName>
        <fullName evidence="6">XPG N-terminal domain-containing protein</fullName>
    </recommendedName>
</protein>
<dbReference type="SMART" id="SM00485">
    <property type="entry name" value="XPGN"/>
    <property type="match status" value="1"/>
</dbReference>
<dbReference type="InterPro" id="IPR006086">
    <property type="entry name" value="XPG-I_dom"/>
</dbReference>
<reference evidence="5" key="1">
    <citation type="journal article" date="2020" name="Nature">
        <title>Giant virus diversity and host interactions through global metagenomics.</title>
        <authorList>
            <person name="Schulz F."/>
            <person name="Roux S."/>
            <person name="Paez-Espino D."/>
            <person name="Jungbluth S."/>
            <person name="Walsh D.A."/>
            <person name="Denef V.J."/>
            <person name="McMahon K.D."/>
            <person name="Konstantinidis K.T."/>
            <person name="Eloe-Fadrosh E.A."/>
            <person name="Kyrpides N.C."/>
            <person name="Woyke T."/>
        </authorList>
    </citation>
    <scope>NUCLEOTIDE SEQUENCE</scope>
    <source>
        <strain evidence="5">GVMAG-S-1062768-28</strain>
    </source>
</reference>
<dbReference type="GO" id="GO:0008409">
    <property type="term" value="F:5'-3' exonuclease activity"/>
    <property type="evidence" value="ECO:0007669"/>
    <property type="project" value="TreeGrafter"/>
</dbReference>
<keyword evidence="1" id="KW-0540">Nuclease</keyword>
<organism evidence="5">
    <name type="scientific">viral metagenome</name>
    <dbReference type="NCBI Taxonomy" id="1070528"/>
    <lineage>
        <taxon>unclassified sequences</taxon>
        <taxon>metagenomes</taxon>
        <taxon>organismal metagenomes</taxon>
    </lineage>
</organism>
<dbReference type="InterPro" id="IPR006085">
    <property type="entry name" value="XPG_DNA_repair_N"/>
</dbReference>
<dbReference type="PRINTS" id="PR00853">
    <property type="entry name" value="XPGRADSUPER"/>
</dbReference>
<name>A0A6C0JUB7_9ZZZZ</name>
<evidence type="ECO:0000259" key="3">
    <source>
        <dbReference type="SMART" id="SM00484"/>
    </source>
</evidence>
<dbReference type="Pfam" id="PF00867">
    <property type="entry name" value="XPG_I"/>
    <property type="match status" value="1"/>
</dbReference>
<dbReference type="InterPro" id="IPR036279">
    <property type="entry name" value="5-3_exonuclease_C_sf"/>
</dbReference>
<evidence type="ECO:0008006" key="6">
    <source>
        <dbReference type="Google" id="ProtNLM"/>
    </source>
</evidence>
<dbReference type="SUPFAM" id="SSF47807">
    <property type="entry name" value="5' to 3' exonuclease, C-terminal subdomain"/>
    <property type="match status" value="1"/>
</dbReference>
<evidence type="ECO:0000256" key="2">
    <source>
        <dbReference type="ARBA" id="ARBA00022801"/>
    </source>
</evidence>
<dbReference type="AlphaFoldDB" id="A0A6C0JUB7"/>
<dbReference type="SMART" id="SM00484">
    <property type="entry name" value="XPGI"/>
    <property type="match status" value="1"/>
</dbReference>
<proteinExistence type="predicted"/>
<dbReference type="InterPro" id="IPR029060">
    <property type="entry name" value="PIN-like_dom_sf"/>
</dbReference>
<accession>A0A6C0JUB7</accession>
<sequence length="380" mass="44177">MGIKGINALIKKYAKESPFKKVPIEEFKGKKFAIDISIFINRYANSSQEFWFNNMVNFLLNLVKWEIDFIIVFDGKNVPEEKYIERESRKNAKANNQVREEKISHFKEKLLLHCWNEKGETRLVPDELVDEFQDIFKRAKKEEITQINPKDPEDVLQFVVKKHTKAQEAAVGVQQTHKEMTRTLITNMGLRYIQADGEAESLCSSLAFHGIVDGVISGDTDNYVYGTPLLISDIKKGFADVVYLQDILSSLELTMKQFVNVCIACGTDYNKNMEKIGPAKILPAIREHGSIRRWKKKQPDLPFHILKWKRCLEIFRPFSRDYIDSKCNIKQKTFNPEKLDGLFKIADAAYDSKYIKSVLDGKEEHRFKRKEKSLLDDYME</sequence>
<dbReference type="PANTHER" id="PTHR11081">
    <property type="entry name" value="FLAP ENDONUCLEASE FAMILY MEMBER"/>
    <property type="match status" value="1"/>
</dbReference>
<dbReference type="PANTHER" id="PTHR11081:SF72">
    <property type="entry name" value="HOLLIDAY JUNCTION RESOLVASE YEN1"/>
    <property type="match status" value="1"/>
</dbReference>
<dbReference type="GO" id="GO:0017108">
    <property type="term" value="F:5'-flap endonuclease activity"/>
    <property type="evidence" value="ECO:0007669"/>
    <property type="project" value="TreeGrafter"/>
</dbReference>
<evidence type="ECO:0000259" key="4">
    <source>
        <dbReference type="SMART" id="SM00485"/>
    </source>
</evidence>